<organism evidence="1 2">
    <name type="scientific">Candidatus Protochlamydia amoebophila</name>
    <dbReference type="NCBI Taxonomy" id="362787"/>
    <lineage>
        <taxon>Bacteria</taxon>
        <taxon>Pseudomonadati</taxon>
        <taxon>Chlamydiota</taxon>
        <taxon>Chlamydiia</taxon>
        <taxon>Parachlamydiales</taxon>
        <taxon>Parachlamydiaceae</taxon>
        <taxon>Candidatus Protochlamydia</taxon>
    </lineage>
</organism>
<dbReference type="PATRIC" id="fig|362787.3.peg.340"/>
<reference evidence="1 2" key="1">
    <citation type="journal article" date="2014" name="Mol. Biol. Evol.">
        <title>Massive expansion of Ubiquitination-related gene families within the Chlamydiae.</title>
        <authorList>
            <person name="Domman D."/>
            <person name="Collingro A."/>
            <person name="Lagkouvardos I."/>
            <person name="Gehre L."/>
            <person name="Weinmaier T."/>
            <person name="Rattei T."/>
            <person name="Subtil A."/>
            <person name="Horn M."/>
        </authorList>
    </citation>
    <scope>NUCLEOTIDE SEQUENCE [LARGE SCALE GENOMIC DNA]</scope>
    <source>
        <strain evidence="1 2">EI2</strain>
    </source>
</reference>
<dbReference type="InterPro" id="IPR035407">
    <property type="entry name" value="DUF5399"/>
</dbReference>
<accession>A0A0C1K2J3</accession>
<dbReference type="AlphaFoldDB" id="A0A0C1K2J3"/>
<gene>
    <name evidence="1" type="ORF">DB44_BC00050</name>
</gene>
<dbReference type="Pfam" id="PF17377">
    <property type="entry name" value="DUF5399"/>
    <property type="match status" value="1"/>
</dbReference>
<protein>
    <submittedName>
        <fullName evidence="1">Uncharacterized protein</fullName>
    </submittedName>
</protein>
<comment type="caution">
    <text evidence="1">The sequence shown here is derived from an EMBL/GenBank/DDBJ whole genome shotgun (WGS) entry which is preliminary data.</text>
</comment>
<name>A0A0C1K2J3_9BACT</name>
<evidence type="ECO:0000313" key="2">
    <source>
        <dbReference type="Proteomes" id="UP000031465"/>
    </source>
</evidence>
<evidence type="ECO:0000313" key="1">
    <source>
        <dbReference type="EMBL" id="KIC73577.1"/>
    </source>
</evidence>
<dbReference type="EMBL" id="JSAN01000026">
    <property type="protein sequence ID" value="KIC73577.1"/>
    <property type="molecule type" value="Genomic_DNA"/>
</dbReference>
<sequence length="152" mass="17834">MVLMTTIDQLDIGIYVQYARRTQLIEQINQQYHLDEASSIPPQILLVDIYPKLSEMDLLLGIVPIQTPWAYFFPPPRFRFQRRSPFGFFRVAPSLGSFEKEDEDERKLEEVECETEEDLKEKKAIKSCFDQIDKINNWLSFIVGRVGQFLQG</sequence>
<dbReference type="Proteomes" id="UP000031465">
    <property type="component" value="Unassembled WGS sequence"/>
</dbReference>
<proteinExistence type="predicted"/>